<dbReference type="Proteomes" id="UP000590412">
    <property type="component" value="Unassembled WGS sequence"/>
</dbReference>
<accession>A0A8X7NGH8</accession>
<comment type="caution">
    <text evidence="1">The sequence shown here is derived from an EMBL/GenBank/DDBJ whole genome shotgun (WGS) entry which is preliminary data.</text>
</comment>
<gene>
    <name evidence="1" type="ORF">FOB60_005321</name>
</gene>
<evidence type="ECO:0000313" key="1">
    <source>
        <dbReference type="EMBL" id="KAF6044228.1"/>
    </source>
</evidence>
<dbReference type="AlphaFoldDB" id="A0A8X7NGH8"/>
<dbReference type="OrthoDB" id="10568994at2759"/>
<protein>
    <submittedName>
        <fullName evidence="1">Uncharacterized protein</fullName>
    </submittedName>
</protein>
<organism evidence="1 2">
    <name type="scientific">Candida parapsilosis</name>
    <name type="common">Yeast</name>
    <dbReference type="NCBI Taxonomy" id="5480"/>
    <lineage>
        <taxon>Eukaryota</taxon>
        <taxon>Fungi</taxon>
        <taxon>Dikarya</taxon>
        <taxon>Ascomycota</taxon>
        <taxon>Saccharomycotina</taxon>
        <taxon>Pichiomycetes</taxon>
        <taxon>Debaryomycetaceae</taxon>
        <taxon>Candida/Lodderomyces clade</taxon>
        <taxon>Candida</taxon>
    </lineage>
</organism>
<reference evidence="1" key="1">
    <citation type="submission" date="2020-03" db="EMBL/GenBank/DDBJ databases">
        <title>FDA dAtabase for Regulatory Grade micrObial Sequences (FDA-ARGOS): Supporting development and validation of Infectious Disease Dx tests.</title>
        <authorList>
            <person name="Campos J."/>
            <person name="Goldberg B."/>
            <person name="Tallon L."/>
            <person name="Sadzewicz L."/>
            <person name="Vavikolanu K."/>
            <person name="Mehta A."/>
            <person name="Aluvathingal J."/>
            <person name="Nadendla S."/>
            <person name="Nandy P."/>
            <person name="Geyer C."/>
            <person name="Yan Y."/>
            <person name="Sichtig H."/>
        </authorList>
    </citation>
    <scope>NUCLEOTIDE SEQUENCE [LARGE SCALE GENOMIC DNA]</scope>
    <source>
        <strain evidence="1">FDAARGOS_652</strain>
    </source>
</reference>
<name>A0A8X7NGH8_CANPA</name>
<proteinExistence type="predicted"/>
<sequence>MSSSSSSSDDLQDHIILNTITPATATTAIVDAPNAADTPVSTPQFRYNTLPYQFHQFFYDQTPESLGIQLEDLELPTMEGRLQVHAVMNMINFIGDIKSNLLECMGMIKSILDCKTEAQMFDIRLQLSEAVVRKEVYAEVIGLFDYIVCTNFDEEDMSNSWYCNEFDDVEECERNQLQDIKVLVSNDSSTLKSLAHDLVMVVRRADTSVGVSENAAEAMSVAPVMVDDIESGGRAKLENEPMNQVCRKIVELDSNQDDKAYPVKQNDDTEDAKTGIEVFEAFIENYFRETGHENDGATEIVGELVGKLENAVDNDLGRFVENVADSTVIKADDKVNVAAKEDGDVGCFAEVIAQEIMDEIVEQVVNKIEEGPIEKIARDTVEQKIDMVVSVENNEKSGITDQSKINDVEQIKEIIKNVSDETVAKVVEGAAKNLAVAIVEGVVDKLAKDVDEGADYPIPDTLGENGKQVEVMAEKATHKEHKSFSGVTD</sequence>
<dbReference type="EMBL" id="JABWAB010000011">
    <property type="protein sequence ID" value="KAF6044228.1"/>
    <property type="molecule type" value="Genomic_DNA"/>
</dbReference>
<evidence type="ECO:0000313" key="2">
    <source>
        <dbReference type="Proteomes" id="UP000590412"/>
    </source>
</evidence>